<comment type="subcellular location">
    <subcellularLocation>
        <location evidence="1">Membrane</location>
    </subcellularLocation>
</comment>
<evidence type="ECO:0000313" key="4">
    <source>
        <dbReference type="EMBL" id="RED63538.1"/>
    </source>
</evidence>
<dbReference type="RefSeq" id="WP_116063652.1">
    <property type="nucleotide sequence ID" value="NZ_QRDZ01000025.1"/>
</dbReference>
<dbReference type="Pfam" id="PF01370">
    <property type="entry name" value="Epimerase"/>
    <property type="match status" value="1"/>
</dbReference>
<dbReference type="GO" id="GO:0016020">
    <property type="term" value="C:membrane"/>
    <property type="evidence" value="ECO:0007669"/>
    <property type="project" value="UniProtKB-SubCell"/>
</dbReference>
<evidence type="ECO:0000256" key="2">
    <source>
        <dbReference type="ARBA" id="ARBA00023136"/>
    </source>
</evidence>
<dbReference type="PANTHER" id="PTHR14097:SF7">
    <property type="entry name" value="OXIDOREDUCTASE HTATIP2"/>
    <property type="match status" value="1"/>
</dbReference>
<keyword evidence="5" id="KW-1185">Reference proteome</keyword>
<dbReference type="EMBL" id="QRDZ01000025">
    <property type="protein sequence ID" value="RED63538.1"/>
    <property type="molecule type" value="Genomic_DNA"/>
</dbReference>
<name>A0A3D9IPH7_9BACL</name>
<proteinExistence type="predicted"/>
<gene>
    <name evidence="4" type="ORF">DFP98_12585</name>
</gene>
<evidence type="ECO:0000256" key="1">
    <source>
        <dbReference type="ARBA" id="ARBA00004370"/>
    </source>
</evidence>
<protein>
    <submittedName>
        <fullName evidence="4">NAD-dependent epimerase/dehydratase family protein</fullName>
    </submittedName>
</protein>
<dbReference type="Gene3D" id="3.40.50.720">
    <property type="entry name" value="NAD(P)-binding Rossmann-like Domain"/>
    <property type="match status" value="1"/>
</dbReference>
<dbReference type="AlphaFoldDB" id="A0A3D9IPH7"/>
<keyword evidence="2" id="KW-0472">Membrane</keyword>
<dbReference type="SUPFAM" id="SSF51735">
    <property type="entry name" value="NAD(P)-binding Rossmann-fold domains"/>
    <property type="match status" value="1"/>
</dbReference>
<reference evidence="4 5" key="1">
    <citation type="submission" date="2018-07" db="EMBL/GenBank/DDBJ databases">
        <title>Genomic Encyclopedia of Type Strains, Phase III (KMG-III): the genomes of soil and plant-associated and newly described type strains.</title>
        <authorList>
            <person name="Whitman W."/>
        </authorList>
    </citation>
    <scope>NUCLEOTIDE SEQUENCE [LARGE SCALE GENOMIC DNA]</scope>
    <source>
        <strain evidence="4 5">CECT 7287</strain>
    </source>
</reference>
<dbReference type="InterPro" id="IPR036291">
    <property type="entry name" value="NAD(P)-bd_dom_sf"/>
</dbReference>
<dbReference type="OrthoDB" id="9798632at2"/>
<dbReference type="PANTHER" id="PTHR14097">
    <property type="entry name" value="OXIDOREDUCTASE HTATIP2"/>
    <property type="match status" value="1"/>
</dbReference>
<accession>A0A3D9IPH7</accession>
<evidence type="ECO:0000259" key="3">
    <source>
        <dbReference type="Pfam" id="PF01370"/>
    </source>
</evidence>
<evidence type="ECO:0000313" key="5">
    <source>
        <dbReference type="Proteomes" id="UP000256977"/>
    </source>
</evidence>
<organism evidence="4 5">
    <name type="scientific">Cohnella phaseoli</name>
    <dbReference type="NCBI Taxonomy" id="456490"/>
    <lineage>
        <taxon>Bacteria</taxon>
        <taxon>Bacillati</taxon>
        <taxon>Bacillota</taxon>
        <taxon>Bacilli</taxon>
        <taxon>Bacillales</taxon>
        <taxon>Paenibacillaceae</taxon>
        <taxon>Cohnella</taxon>
    </lineage>
</organism>
<dbReference type="InterPro" id="IPR001509">
    <property type="entry name" value="Epimerase_deHydtase"/>
</dbReference>
<feature type="domain" description="NAD-dependent epimerase/dehydratase" evidence="3">
    <location>
        <begin position="6"/>
        <end position="119"/>
    </location>
</feature>
<comment type="caution">
    <text evidence="4">The sequence shown here is derived from an EMBL/GenBank/DDBJ whole genome shotgun (WGS) entry which is preliminary data.</text>
</comment>
<dbReference type="Proteomes" id="UP000256977">
    <property type="component" value="Unassembled WGS sequence"/>
</dbReference>
<sequence>MASKKALILGASGLVGGQLLRLLLDAPEYERVTALVRRTLGIEHAKLNEVIVNFDALDNYSDQFHVEDVFSCLGTTIKKAKTREAMNRIDYTYPLEAARLAKRTGVRRFLAVSSMSANPDSSIWYSRMKGNLERDLRRLELPSLRLFRPSLLLGQRGEFRFGEHAAAWLMPKLAFLLVGNLRKYRAIEGAVVAKAMFRDAQLSESGVRIYMSDEIARLGD</sequence>